<dbReference type="OrthoDB" id="272810at2759"/>
<gene>
    <name evidence="7" type="ORF">DCHRY22_LOCUS16225</name>
</gene>
<feature type="compositionally biased region" description="Acidic residues" evidence="4">
    <location>
        <begin position="551"/>
        <end position="565"/>
    </location>
</feature>
<feature type="compositionally biased region" description="Pro residues" evidence="4">
    <location>
        <begin position="668"/>
        <end position="682"/>
    </location>
</feature>
<evidence type="ECO:0000256" key="4">
    <source>
        <dbReference type="SAM" id="MobiDB-lite"/>
    </source>
</evidence>
<feature type="compositionally biased region" description="Polar residues" evidence="4">
    <location>
        <begin position="1524"/>
        <end position="1538"/>
    </location>
</feature>
<dbReference type="InterPro" id="IPR026854">
    <property type="entry name" value="VPS13_N"/>
</dbReference>
<keyword evidence="3" id="KW-0445">Lipid transport</keyword>
<feature type="region of interest" description="Disordered" evidence="4">
    <location>
        <begin position="3249"/>
        <end position="3273"/>
    </location>
</feature>
<feature type="domain" description="Chorein N-terminal" evidence="5">
    <location>
        <begin position="33"/>
        <end position="553"/>
    </location>
</feature>
<feature type="domain" description="Vacuolar protein sorting-associated protein 13 VPS13 adaptor binding" evidence="6">
    <location>
        <begin position="2640"/>
        <end position="2998"/>
    </location>
</feature>
<dbReference type="Pfam" id="PF25036">
    <property type="entry name" value="VPS13_VAB"/>
    <property type="match status" value="1"/>
</dbReference>
<evidence type="ECO:0000256" key="2">
    <source>
        <dbReference type="ARBA" id="ARBA00022448"/>
    </source>
</evidence>
<protein>
    <submittedName>
        <fullName evidence="7">(African queen) hypothetical protein</fullName>
    </submittedName>
</protein>
<organism evidence="7 8">
    <name type="scientific">Danaus chrysippus</name>
    <name type="common">African queen</name>
    <dbReference type="NCBI Taxonomy" id="151541"/>
    <lineage>
        <taxon>Eukaryota</taxon>
        <taxon>Metazoa</taxon>
        <taxon>Ecdysozoa</taxon>
        <taxon>Arthropoda</taxon>
        <taxon>Hexapoda</taxon>
        <taxon>Insecta</taxon>
        <taxon>Pterygota</taxon>
        <taxon>Neoptera</taxon>
        <taxon>Endopterygota</taxon>
        <taxon>Lepidoptera</taxon>
        <taxon>Glossata</taxon>
        <taxon>Ditrysia</taxon>
        <taxon>Papilionoidea</taxon>
        <taxon>Nymphalidae</taxon>
        <taxon>Danainae</taxon>
        <taxon>Danaini</taxon>
        <taxon>Danaina</taxon>
        <taxon>Danaus</taxon>
        <taxon>Anosia</taxon>
    </lineage>
</organism>
<feature type="compositionally biased region" description="Polar residues" evidence="4">
    <location>
        <begin position="2365"/>
        <end position="2378"/>
    </location>
</feature>
<comment type="caution">
    <text evidence="7">The sequence shown here is derived from an EMBL/GenBank/DDBJ whole genome shotgun (WGS) entry which is preliminary data.</text>
</comment>
<feature type="region of interest" description="Disordered" evidence="4">
    <location>
        <begin position="932"/>
        <end position="964"/>
    </location>
</feature>
<feature type="region of interest" description="Disordered" evidence="4">
    <location>
        <begin position="100"/>
        <end position="125"/>
    </location>
</feature>
<dbReference type="PANTHER" id="PTHR16166">
    <property type="entry name" value="VACUOLAR PROTEIN SORTING-ASSOCIATED PROTEIN VPS13"/>
    <property type="match status" value="1"/>
</dbReference>
<evidence type="ECO:0000259" key="6">
    <source>
        <dbReference type="Pfam" id="PF25036"/>
    </source>
</evidence>
<comment type="similarity">
    <text evidence="1">Belongs to the VPS13 family.</text>
</comment>
<proteinExistence type="inferred from homology"/>
<feature type="compositionally biased region" description="Acidic residues" evidence="4">
    <location>
        <begin position="3257"/>
        <end position="3267"/>
    </location>
</feature>
<feature type="region of interest" description="Disordered" evidence="4">
    <location>
        <begin position="533"/>
        <end position="568"/>
    </location>
</feature>
<dbReference type="Proteomes" id="UP000789524">
    <property type="component" value="Unassembled WGS sequence"/>
</dbReference>
<feature type="region of interest" description="Disordered" evidence="4">
    <location>
        <begin position="406"/>
        <end position="436"/>
    </location>
</feature>
<feature type="region of interest" description="Disordered" evidence="4">
    <location>
        <begin position="652"/>
        <end position="685"/>
    </location>
</feature>
<keyword evidence="2" id="KW-0813">Transport</keyword>
<evidence type="ECO:0000313" key="7">
    <source>
        <dbReference type="EMBL" id="CAG9585901.1"/>
    </source>
</evidence>
<name>A0A8J2RB42_9NEOP</name>
<keyword evidence="8" id="KW-1185">Reference proteome</keyword>
<feature type="region of interest" description="Disordered" evidence="4">
    <location>
        <begin position="1418"/>
        <end position="1460"/>
    </location>
</feature>
<dbReference type="GO" id="GO:0007005">
    <property type="term" value="P:mitochondrion organization"/>
    <property type="evidence" value="ECO:0007669"/>
    <property type="project" value="TreeGrafter"/>
</dbReference>
<evidence type="ECO:0000256" key="3">
    <source>
        <dbReference type="ARBA" id="ARBA00023055"/>
    </source>
</evidence>
<dbReference type="PANTHER" id="PTHR16166:SF141">
    <property type="entry name" value="INTERMEMBRANE LIPID TRANSFER PROTEIN VPS13D"/>
    <property type="match status" value="1"/>
</dbReference>
<feature type="region of interest" description="Disordered" evidence="4">
    <location>
        <begin position="1520"/>
        <end position="1549"/>
    </location>
</feature>
<dbReference type="GO" id="GO:0045053">
    <property type="term" value="P:protein retention in Golgi apparatus"/>
    <property type="evidence" value="ECO:0007669"/>
    <property type="project" value="TreeGrafter"/>
</dbReference>
<feature type="compositionally biased region" description="Pro residues" evidence="4">
    <location>
        <begin position="423"/>
        <end position="435"/>
    </location>
</feature>
<dbReference type="EMBL" id="CAKASE010000083">
    <property type="protein sequence ID" value="CAG9585901.1"/>
    <property type="molecule type" value="Genomic_DNA"/>
</dbReference>
<feature type="region of interest" description="Disordered" evidence="4">
    <location>
        <begin position="2365"/>
        <end position="2385"/>
    </location>
</feature>
<evidence type="ECO:0000256" key="1">
    <source>
        <dbReference type="ARBA" id="ARBA00006545"/>
    </source>
</evidence>
<dbReference type="GO" id="GO:0006623">
    <property type="term" value="P:protein targeting to vacuole"/>
    <property type="evidence" value="ECO:0007669"/>
    <property type="project" value="TreeGrafter"/>
</dbReference>
<reference evidence="7" key="1">
    <citation type="submission" date="2021-09" db="EMBL/GenBank/DDBJ databases">
        <authorList>
            <person name="Martin H S."/>
        </authorList>
    </citation>
    <scope>NUCLEOTIDE SEQUENCE</scope>
</reference>
<feature type="compositionally biased region" description="Basic and acidic residues" evidence="4">
    <location>
        <begin position="1418"/>
        <end position="1429"/>
    </location>
</feature>
<evidence type="ECO:0000313" key="8">
    <source>
        <dbReference type="Proteomes" id="UP000789524"/>
    </source>
</evidence>
<feature type="compositionally biased region" description="Basic and acidic residues" evidence="4">
    <location>
        <begin position="534"/>
        <end position="550"/>
    </location>
</feature>
<dbReference type="InterPro" id="IPR026847">
    <property type="entry name" value="VPS13"/>
</dbReference>
<dbReference type="Pfam" id="PF12624">
    <property type="entry name" value="VPS13_N"/>
    <property type="match status" value="1"/>
</dbReference>
<feature type="compositionally biased region" description="Pro residues" evidence="4">
    <location>
        <begin position="939"/>
        <end position="961"/>
    </location>
</feature>
<accession>A0A8J2RB42</accession>
<feature type="compositionally biased region" description="Low complexity" evidence="4">
    <location>
        <begin position="115"/>
        <end position="125"/>
    </location>
</feature>
<evidence type="ECO:0000259" key="5">
    <source>
        <dbReference type="Pfam" id="PF12624"/>
    </source>
</evidence>
<sequence>MDPRPTWEGCCSAAGAARRYVALVLQTLVSPAATLPPDDQRAKDDYEWQQPLHVLKPLREVAMRKVPASTPVLSPEQANSGRSVLVRWFPQWWGWYASPPAEGQSPPSPAEGGVSCSSPPSSASAATSKLEDEILDVIADSLDDNTLLRRDAVFGLFEFTLQRGSLDICIDNGEEDSEPREGVELQFSAVLLRVESRPRSSAHAVHASLGAVVLRDRVTPDTLFPVLVAPQGMIREGLSAMNAAASAAAWWRAQRPLHNSSAAAEPLFQLFYEKRPTGPGYDYRLRVKSRSVEVVWAVGVARWARRWAAAGGAFATVRSHTRATLHHHWGRLMHHARTPSERRSWQIELDISAPQILLVEELSDRDASVLLLDFGRLRLANAPPPDNEHKCDEVPKQFSADDDEELFMTPCSTPPGSLLSPASPGPSPAGPPPLRPADLHPRLYDRYCVELSELQVLVGRARDNWRYAHNKTTSALHLLDRFTISLQAERRVVSTADPQYPRAAVGGSLPALVVHLSEHKLAAVRAVIASLRPEGSHNGHNDLSPHREGAGEEPGEDRDDTETEFSEMSTNQNTALLMLQFAIDQMSLEVQSRGRSIAEVQVCGVRAALALRPADTSLSLSVHSLLLVDALQTYGPDFELLLASHKHLGMDTTSGSILGSEPTSPTSPSSPPARSPPPPPTPRQLHQALHSLRYQNDNHDHLDHAETGDVVDRAAPSAATDWANGICWNSVNTSFATSGAAWTSFGQSLGNCWTGVGQGSRRGAGAGGFGQEGGWAAPGLVDSEALIAVELCFVKGEGDAEDLRIANILFNNLDVIANQETIVELIGFAHRVWGPAPAPADGGHQHQEREEHVDALTPPVRTEITFDFHRLGVLLLRSGLQDGALVASKIATATVGDARIQATLDGDRIEVGGSLGGVQVVSLSERAGIHSRVLTAGRPPAPPAQPAPATRPAPGTLPPQPQYQTSSEDKALLFSISRTVKEGGSRASSPGEPPSMASCPAGVLEVCVSVRVARVWYTHSPPLLRELRDCVAQFQQYLANLARSIRAAAADMAIGLVQPRGESIYSNPRLSQSTEGVSPRRRTVSVGCSLDEPDHDTQNIILSVSVELESPVVVVPRAARSPHVLVAHLGRMSLQQRPAPAAAAVCTVRVRDISLVSLDVGDKVSRQPLATDDMADIYDASAGRPVLHDTGLRLRVAAGRPCLVDGAVVGGLHVSASREQYEQLLDTLRWLSSSGPPPAGPSSSLSLTSSSAPLLEPAVPTLKLDPQLRAAVLAVPPPSPPVTDRTLHTPLLVTFELTDITVELRADLGTGERSLVALTFREFLLRREHLHPHESTLQVSLHSITMEDLTKDPESRHRMLMVSHTPPSPPKAVFVSKSCPDFVTHYGEEALRGSLTHSRPASASMPFALNMSDREYESIVKSEGQDRRCGPTPPCSPEHDAPGGAGGRDEGDGDGEPGAARDNLVWVSVHTRDPQHPHYHDQHNKVSRSTKVDFNCLKIVLSIDSWVTVLDFFGVAGDEPDQPPCSTSLTRDSSSTNMAGEEAGAGEAGELGVTETEMSVRSLSVLVVGARGEACRALVSRVNVRVRGLDGGRDVHATLGALALADLTPHAPLWRERLRMRTEHALDIHYRRLSSEEAAAAGHETSLSLEMGPVTYVHTRRFVLELQAFARDFSLLRRVIAQARRKVSRGPKDASLQRMKLRVRCSAPVIVLPVSGRSRDALAAELQLLLLDNCFRPAGHPDTVSKIVDPSIKERELLDVRTVRAEGLTLWCARAGESCGVRSESHERVRRVGVPLLPAPAALALQLEHNCSDTHNVPEMTVQGRLATLAASLDASQYRLVRGVLAHNLGEACTELLAPAPPLVPGPPACWPTWSLQLDLQDVSLELRAPRPRPPLACINFIKSRLLIETYSDLSQDIDLVSQEILVSDMRFSSEPANRRGNVFSHIVQPLPDHRHSVQAEVHARKRPDSSAYTILVNNMRLMAILDWWEAAGQFVMQPPPPPSDSDLVHLETLLEMESESSCAAGYVSGPAASEQVELKLNVTDSQLVLVEDASLWDTNAVILKSTTVITYRPADVSRPVVCELNDLEVFSCVLGLEEETALSIVEPAAVAVTLLPGRVLSVSAPALRLRLSYHDMRMFASMLHSLPAQARAALSGKSEEEAVPDVPANSVHMRVGGGVSGGAVYVTALPRWARRSAPRPPPPAQPALWPLKAVQVGAECVTLCVIDDCLDSDVPLLEVTLTDLQLEQDLRKVEESFEDPLLVSTPSGPAGVVAVGAEGRAGAGGGRLRGQLSVDYYNRTLSDWEPVVEPWRFEAGWEHALSRGLALGRLQLDVRSEDTLDTNLTSALVDLVRLVRTNWTQDYYAPQNPTSEQSPKGSPSGHRRRSPFVPYALRNLTGQRLWFTTLTTTSDELRESGELEVRPDDSWLMVRAGDTEPFSFGARRGRGRGAAGASAGPAPLHRLVLRIDGWAPPDPVCVDRVGVFFRHITHAKTGAEARVVLEVSLEGSARKLVAVRSALQVINKLPHPVELRLDHTPAAGGWSGAGAGSRATSVSAGGRWAAPLVPRAGAVWVRPLVSARAPPAPPLPPAPVDWRAAASSSERALLHHECRAPHDYCYRFCCVVVRERFPPERGEPLAGHTLTLVPALRLENLLPLELHYRTEHVTGTLAPAGTQPFHQVNVEEGVELCVKLEGFGWSTPLSVGGPNNSGTFSARLKLRDQRGRRLYLNARVVVKRTDGIKVSVSAAYWLVNRTGLPLVFRAEGGGEAAGQFAEHELARMVAPLPFSFADGDGPTLAARLGTSLAPNPEWCSPFGLGPGVTVKRLECRGAGPAAESERSYAVGVAVRSGRGRYRRTNIVTFTPRYQLHNNTSHCLQFAQKCTATTLNDPGATSTHVSAVAGCHLPWHWARWDRERLLCVRVLEAGGAARTGWSGGFKLDAARSLHVACRGGAGSYELLRVEVAAQGAALLVVLTDAHRSPPPLCIDNHSPVAIMFHQVGCTEECVVGAGGRARWALPEPEATPALALRAPGGPRLTLPLHALHETHTLLYQNFIYVAFYANDTNAPDTVTEPTDGSGDGLLVLEVPLGSTRVQLARLRYGDRCQLWRRGAGGQLVHEGSSPPQPTDQLASDTALSPHALVLDIEEAAPRPTRAAPLVLRRADPRRASTQAWRLVGPAMCCAHSNLCVQPEDGFMGLNPGARVVLGMSVSSRVPAVRWPTLRPGSGRLAVKLCADGPTRRVRIVDSAEQDTKRLETWEDEEEEEEEPPAAGGVSEWEVRVSLGGLSLSLVARRPPAELLYAQFSGVRLRAAREPRGAQFALTVGSMQWDNQLVTAPSPVLLYVLGEREADDQPAGIGSPALHVSLELQRAPPKHYNALYFNHFVVAMRPLAIRLDERLILLLWSWVEGGGERGEGPAEEEPDEAEYETRRVLHELTALHATRYYFALIKIIPSQIRLSMFTANKLEGELAALKRSLGLTLVRFEDAAVELEPFARAHAFDTAAALARHLLQHFKDELKWQAAKILGSVDFLGNPLGFVADVSEGVSGLLEGNVRALFKNVTHGISNSAAKVTETLGDGLERVVADEAHEETRRRIRSGAAGAHLAAGFRGLGLGLLGGLTSLAKHSYEGAAAEGVAGFLAGVGKGLVGTVTKPMIGVLDLATETAAAVRDSARRGGGAPGRARAPRLAAAGAPLPRYCSELAAGAALLLALPQRDAAERFLAYRIVRDSPHDIRALLSDSFLRIVTCKHGAPQVVMETHLGNLVSCCAVQADGAWFVELGVRGAAGPAGGGGPHEAVRRPRVQCDTSSVACWLSRHAAAASQLYHDRTHTLLPHADL</sequence>
<dbReference type="InterPro" id="IPR009543">
    <property type="entry name" value="VPS13_VAB"/>
</dbReference>
<dbReference type="GO" id="GO:0006869">
    <property type="term" value="P:lipid transport"/>
    <property type="evidence" value="ECO:0007669"/>
    <property type="project" value="UniProtKB-KW"/>
</dbReference>